<sequence>MKRLTILLAFVLCAAKGIKNSQQSIDDLNYAIEITTRSTQYSQLPGPVKLGRTVGRTRQTLIQPRNLPEPESSGNKTEMYCCFWLYPDHPALPDEWEHRDEYPFDFHFNGKFVKNERNHKDE</sequence>
<evidence type="ECO:0000313" key="4">
    <source>
        <dbReference type="RefSeq" id="XP_034114691.2"/>
    </source>
</evidence>
<dbReference type="GeneID" id="117574828"/>
<feature type="signal peptide" evidence="2">
    <location>
        <begin position="1"/>
        <end position="15"/>
    </location>
</feature>
<evidence type="ECO:0000313" key="3">
    <source>
        <dbReference type="Proteomes" id="UP000515160"/>
    </source>
</evidence>
<dbReference type="Proteomes" id="UP000515160">
    <property type="component" value="Chromosome 2R"/>
</dbReference>
<keyword evidence="3" id="KW-1185">Reference proteome</keyword>
<protein>
    <submittedName>
        <fullName evidence="4">Uncharacterized protein LOC117574828</fullName>
    </submittedName>
</protein>
<name>A0A6P8XEF4_DROAB</name>
<reference evidence="4" key="1">
    <citation type="submission" date="2025-08" db="UniProtKB">
        <authorList>
            <consortium name="RefSeq"/>
        </authorList>
    </citation>
    <scope>IDENTIFICATION</scope>
    <source>
        <strain evidence="4">15112-1751.03</strain>
        <tissue evidence="4">Whole Adult</tissue>
    </source>
</reference>
<proteinExistence type="predicted"/>
<evidence type="ECO:0000256" key="1">
    <source>
        <dbReference type="SAM" id="MobiDB-lite"/>
    </source>
</evidence>
<evidence type="ECO:0000256" key="2">
    <source>
        <dbReference type="SAM" id="SignalP"/>
    </source>
</evidence>
<feature type="region of interest" description="Disordered" evidence="1">
    <location>
        <begin position="43"/>
        <end position="74"/>
    </location>
</feature>
<dbReference type="AlphaFoldDB" id="A0A6P8XEF4"/>
<organism evidence="3 4">
    <name type="scientific">Drosophila albomicans</name>
    <name type="common">Fruit fly</name>
    <dbReference type="NCBI Taxonomy" id="7291"/>
    <lineage>
        <taxon>Eukaryota</taxon>
        <taxon>Metazoa</taxon>
        <taxon>Ecdysozoa</taxon>
        <taxon>Arthropoda</taxon>
        <taxon>Hexapoda</taxon>
        <taxon>Insecta</taxon>
        <taxon>Pterygota</taxon>
        <taxon>Neoptera</taxon>
        <taxon>Endopterygota</taxon>
        <taxon>Diptera</taxon>
        <taxon>Brachycera</taxon>
        <taxon>Muscomorpha</taxon>
        <taxon>Ephydroidea</taxon>
        <taxon>Drosophilidae</taxon>
        <taxon>Drosophila</taxon>
    </lineage>
</organism>
<accession>A0A6P8XEF4</accession>
<gene>
    <name evidence="4" type="primary">LOC117574828</name>
</gene>
<keyword evidence="2" id="KW-0732">Signal</keyword>
<dbReference type="RefSeq" id="XP_034114691.2">
    <property type="nucleotide sequence ID" value="XM_034258800.2"/>
</dbReference>
<dbReference type="OrthoDB" id="7827603at2759"/>
<feature type="chain" id="PRO_5038722118" evidence="2">
    <location>
        <begin position="16"/>
        <end position="122"/>
    </location>
</feature>